<evidence type="ECO:0000313" key="2">
    <source>
        <dbReference type="EMBL" id="OIW28601.1"/>
    </source>
</evidence>
<dbReference type="EMBL" id="KV875098">
    <property type="protein sequence ID" value="OIW28601.1"/>
    <property type="molecule type" value="Genomic_DNA"/>
</dbReference>
<organism evidence="2 3">
    <name type="scientific">Coniochaeta ligniaria NRRL 30616</name>
    <dbReference type="NCBI Taxonomy" id="1408157"/>
    <lineage>
        <taxon>Eukaryota</taxon>
        <taxon>Fungi</taxon>
        <taxon>Dikarya</taxon>
        <taxon>Ascomycota</taxon>
        <taxon>Pezizomycotina</taxon>
        <taxon>Sordariomycetes</taxon>
        <taxon>Sordariomycetidae</taxon>
        <taxon>Coniochaetales</taxon>
        <taxon>Coniochaetaceae</taxon>
        <taxon>Coniochaeta</taxon>
    </lineage>
</organism>
<dbReference type="AlphaFoldDB" id="A0A1J7J5N0"/>
<evidence type="ECO:0000256" key="1">
    <source>
        <dbReference type="SAM" id="SignalP"/>
    </source>
</evidence>
<protein>
    <submittedName>
        <fullName evidence="2">Uncharacterized protein</fullName>
    </submittedName>
</protein>
<feature type="signal peptide" evidence="1">
    <location>
        <begin position="1"/>
        <end position="23"/>
    </location>
</feature>
<evidence type="ECO:0000313" key="3">
    <source>
        <dbReference type="Proteomes" id="UP000182658"/>
    </source>
</evidence>
<dbReference type="Proteomes" id="UP000182658">
    <property type="component" value="Unassembled WGS sequence"/>
</dbReference>
<dbReference type="InParanoid" id="A0A1J7J5N0"/>
<gene>
    <name evidence="2" type="ORF">CONLIGDRAFT_387922</name>
</gene>
<accession>A0A1J7J5N0</accession>
<name>A0A1J7J5N0_9PEZI</name>
<reference evidence="2 3" key="1">
    <citation type="submission" date="2016-10" db="EMBL/GenBank/DDBJ databases">
        <title>Draft genome sequence of Coniochaeta ligniaria NRRL30616, a lignocellulolytic fungus for bioabatement of inhibitors in plant biomass hydrolysates.</title>
        <authorList>
            <consortium name="DOE Joint Genome Institute"/>
            <person name="Jimenez D.J."/>
            <person name="Hector R.E."/>
            <person name="Riley R."/>
            <person name="Sun H."/>
            <person name="Grigoriev I.V."/>
            <person name="Van Elsas J.D."/>
            <person name="Nichols N.N."/>
        </authorList>
    </citation>
    <scope>NUCLEOTIDE SEQUENCE [LARGE SCALE GENOMIC DNA]</scope>
    <source>
        <strain evidence="2 3">NRRL 30616</strain>
    </source>
</reference>
<keyword evidence="1" id="KW-0732">Signal</keyword>
<sequence>MHLTTSTTSLLLGFMSVCATAPAEEVGLALPSTCTKKTASCHTYTAYTTPAACPKIGCPELTALICPMYISISTSHVPCSTDCCPKTGTKTVTTSCPTCPTGCVIPTETVTMTTGCKTTAAPVVTGTAGGPSVTLITGGGGANVTFTPGRM</sequence>
<proteinExistence type="predicted"/>
<dbReference type="OrthoDB" id="5232966at2759"/>
<feature type="chain" id="PRO_5009644970" evidence="1">
    <location>
        <begin position="24"/>
        <end position="151"/>
    </location>
</feature>
<keyword evidence="3" id="KW-1185">Reference proteome</keyword>